<comment type="pathway">
    <text evidence="5">Purine metabolism; GMP biosynthesis via salvage pathway; GMP from guanine: step 1/1.</text>
</comment>
<dbReference type="AlphaFoldDB" id="A0A1I2PXQ0"/>
<dbReference type="InterPro" id="IPR050408">
    <property type="entry name" value="HGPRT"/>
</dbReference>
<dbReference type="GO" id="GO:0032264">
    <property type="term" value="P:IMP salvage"/>
    <property type="evidence" value="ECO:0007669"/>
    <property type="project" value="UniProtKB-UniPathway"/>
</dbReference>
<evidence type="ECO:0000256" key="7">
    <source>
        <dbReference type="ARBA" id="ARBA00022490"/>
    </source>
</evidence>
<organism evidence="18 19">
    <name type="scientific">Planifilum fulgidum</name>
    <dbReference type="NCBI Taxonomy" id="201973"/>
    <lineage>
        <taxon>Bacteria</taxon>
        <taxon>Bacillati</taxon>
        <taxon>Bacillota</taxon>
        <taxon>Bacilli</taxon>
        <taxon>Bacillales</taxon>
        <taxon>Thermoactinomycetaceae</taxon>
        <taxon>Planifilum</taxon>
    </lineage>
</organism>
<evidence type="ECO:0000256" key="6">
    <source>
        <dbReference type="ARBA" id="ARBA00008391"/>
    </source>
</evidence>
<sequence length="197" mass="22160">MEAGLLESSIQADGMNRVSMHEDIREILITEEAIRNKVRELGRQLTEDYRGKNPLCICVLKGAALFMTDLVRQMDIPLEMDFMAVSSYGASTVSSGVVRIIKDLDTSVEGRHVLVVEDIIDSGLTLSYLLDLLRQRNAASIKVVTLLDKPHRRTVNLTPDYCGFTVPDAFVVGYGLDYAEKYRNLPYIGILKEEVYR</sequence>
<evidence type="ECO:0000256" key="13">
    <source>
        <dbReference type="ARBA" id="ARBA00022842"/>
    </source>
</evidence>
<dbReference type="CDD" id="cd06223">
    <property type="entry name" value="PRTases_typeI"/>
    <property type="match status" value="1"/>
</dbReference>
<comment type="pathway">
    <text evidence="4 16">Purine metabolism; IMP biosynthesis via salvage pathway; IMP from hypoxanthine: step 1/1.</text>
</comment>
<evidence type="ECO:0000256" key="4">
    <source>
        <dbReference type="ARBA" id="ARBA00004669"/>
    </source>
</evidence>
<dbReference type="InterPro" id="IPR005904">
    <property type="entry name" value="Hxn_phspho_trans"/>
</dbReference>
<gene>
    <name evidence="18" type="ORF">SAMN04488025_12055</name>
</gene>
<evidence type="ECO:0000256" key="9">
    <source>
        <dbReference type="ARBA" id="ARBA00022679"/>
    </source>
</evidence>
<reference evidence="18 19" key="1">
    <citation type="submission" date="2016-10" db="EMBL/GenBank/DDBJ databases">
        <authorList>
            <person name="de Groot N.N."/>
        </authorList>
    </citation>
    <scope>NUCLEOTIDE SEQUENCE [LARGE SCALE GENOMIC DNA]</scope>
    <source>
        <strain evidence="18 19">DSM 44945</strain>
    </source>
</reference>
<dbReference type="GO" id="GO:0005829">
    <property type="term" value="C:cytosol"/>
    <property type="evidence" value="ECO:0007669"/>
    <property type="project" value="TreeGrafter"/>
</dbReference>
<accession>A0A1I2PXQ0</accession>
<dbReference type="GO" id="GO:0046100">
    <property type="term" value="P:hypoxanthine metabolic process"/>
    <property type="evidence" value="ECO:0007669"/>
    <property type="project" value="TreeGrafter"/>
</dbReference>
<keyword evidence="11 16" id="KW-0660">Purine salvage</keyword>
<evidence type="ECO:0000313" key="18">
    <source>
        <dbReference type="EMBL" id="SFG20163.1"/>
    </source>
</evidence>
<comment type="catalytic activity">
    <reaction evidence="14">
        <text>GMP + diphosphate = guanine + 5-phospho-alpha-D-ribose 1-diphosphate</text>
        <dbReference type="Rhea" id="RHEA:25424"/>
        <dbReference type="ChEBI" id="CHEBI:16235"/>
        <dbReference type="ChEBI" id="CHEBI:33019"/>
        <dbReference type="ChEBI" id="CHEBI:58017"/>
        <dbReference type="ChEBI" id="CHEBI:58115"/>
        <dbReference type="EC" id="2.4.2.8"/>
    </reaction>
    <physiologicalReaction direction="right-to-left" evidence="14">
        <dbReference type="Rhea" id="RHEA:25426"/>
    </physiologicalReaction>
</comment>
<comment type="subcellular location">
    <subcellularLocation>
        <location evidence="3 16">Cytoplasm</location>
    </subcellularLocation>
</comment>
<dbReference type="GO" id="GO:0004422">
    <property type="term" value="F:hypoxanthine phosphoribosyltransferase activity"/>
    <property type="evidence" value="ECO:0007669"/>
    <property type="project" value="InterPro"/>
</dbReference>
<dbReference type="FunFam" id="3.40.50.2020:FF:000006">
    <property type="entry name" value="Hypoxanthine phosphoribosyltransferase"/>
    <property type="match status" value="1"/>
</dbReference>
<dbReference type="GO" id="GO:0000287">
    <property type="term" value="F:magnesium ion binding"/>
    <property type="evidence" value="ECO:0007669"/>
    <property type="project" value="TreeGrafter"/>
</dbReference>
<evidence type="ECO:0000256" key="12">
    <source>
        <dbReference type="ARBA" id="ARBA00022741"/>
    </source>
</evidence>
<dbReference type="Gene3D" id="3.40.50.2020">
    <property type="match status" value="1"/>
</dbReference>
<name>A0A1I2PXQ0_9BACL</name>
<dbReference type="PANTHER" id="PTHR43340:SF1">
    <property type="entry name" value="HYPOXANTHINE PHOSPHORIBOSYLTRANSFERASE"/>
    <property type="match status" value="1"/>
</dbReference>
<keyword evidence="19" id="KW-1185">Reference proteome</keyword>
<dbReference type="UniPathway" id="UPA00591">
    <property type="reaction ID" value="UER00648"/>
</dbReference>
<feature type="domain" description="Phosphoribosyltransferase" evidence="17">
    <location>
        <begin position="32"/>
        <end position="178"/>
    </location>
</feature>
<evidence type="ECO:0000256" key="3">
    <source>
        <dbReference type="ARBA" id="ARBA00004496"/>
    </source>
</evidence>
<dbReference type="InterPro" id="IPR029057">
    <property type="entry name" value="PRTase-like"/>
</dbReference>
<keyword evidence="9 16" id="KW-0808">Transferase</keyword>
<keyword evidence="12 16" id="KW-0547">Nucleotide-binding</keyword>
<evidence type="ECO:0000256" key="5">
    <source>
        <dbReference type="ARBA" id="ARBA00004676"/>
    </source>
</evidence>
<dbReference type="GO" id="GO:0006166">
    <property type="term" value="P:purine ribonucleoside salvage"/>
    <property type="evidence" value="ECO:0007669"/>
    <property type="project" value="UniProtKB-KW"/>
</dbReference>
<comment type="catalytic activity">
    <reaction evidence="15">
        <text>IMP + diphosphate = hypoxanthine + 5-phospho-alpha-D-ribose 1-diphosphate</text>
        <dbReference type="Rhea" id="RHEA:17973"/>
        <dbReference type="ChEBI" id="CHEBI:17368"/>
        <dbReference type="ChEBI" id="CHEBI:33019"/>
        <dbReference type="ChEBI" id="CHEBI:58017"/>
        <dbReference type="ChEBI" id="CHEBI:58053"/>
        <dbReference type="EC" id="2.4.2.8"/>
    </reaction>
    <physiologicalReaction direction="right-to-left" evidence="15">
        <dbReference type="Rhea" id="RHEA:17975"/>
    </physiologicalReaction>
</comment>
<dbReference type="GO" id="GO:0006178">
    <property type="term" value="P:guanine salvage"/>
    <property type="evidence" value="ECO:0007669"/>
    <property type="project" value="TreeGrafter"/>
</dbReference>
<evidence type="ECO:0000259" key="17">
    <source>
        <dbReference type="Pfam" id="PF00156"/>
    </source>
</evidence>
<dbReference type="SUPFAM" id="SSF53271">
    <property type="entry name" value="PRTase-like"/>
    <property type="match status" value="1"/>
</dbReference>
<evidence type="ECO:0000256" key="10">
    <source>
        <dbReference type="ARBA" id="ARBA00022723"/>
    </source>
</evidence>
<keyword evidence="13 16" id="KW-0460">Magnesium</keyword>
<dbReference type="InterPro" id="IPR000836">
    <property type="entry name" value="PRTase_dom"/>
</dbReference>
<dbReference type="EC" id="2.4.2.8" evidence="16"/>
<evidence type="ECO:0000256" key="15">
    <source>
        <dbReference type="ARBA" id="ARBA00049402"/>
    </source>
</evidence>
<comment type="similarity">
    <text evidence="6 16">Belongs to the purine/pyrimidine phosphoribosyltransferase family.</text>
</comment>
<evidence type="ECO:0000256" key="11">
    <source>
        <dbReference type="ARBA" id="ARBA00022726"/>
    </source>
</evidence>
<evidence type="ECO:0000256" key="16">
    <source>
        <dbReference type="RuleBase" id="RU364099"/>
    </source>
</evidence>
<evidence type="ECO:0000256" key="14">
    <source>
        <dbReference type="ARBA" id="ARBA00048811"/>
    </source>
</evidence>
<proteinExistence type="inferred from homology"/>
<comment type="function">
    <text evidence="2">Purine salvage pathway enzyme that catalyzes the transfer of the ribosyl-5-phosphate group from 5-phospho-alpha-D-ribose 1-diphosphate (PRPP) to the N9 position of the 6-oxopurines hypoxanthine and guanine to form the corresponding ribonucleotides IMP (inosine 5'-monophosphate) and GMP (guanosine 5'-monophosphate), with the release of PPi.</text>
</comment>
<dbReference type="STRING" id="201973.SAMN04488025_12055"/>
<dbReference type="NCBIfam" id="TIGR01203">
    <property type="entry name" value="HGPRTase"/>
    <property type="match status" value="1"/>
</dbReference>
<dbReference type="GO" id="GO:0032263">
    <property type="term" value="P:GMP salvage"/>
    <property type="evidence" value="ECO:0007669"/>
    <property type="project" value="TreeGrafter"/>
</dbReference>
<dbReference type="EMBL" id="FOOK01000020">
    <property type="protein sequence ID" value="SFG20163.1"/>
    <property type="molecule type" value="Genomic_DNA"/>
</dbReference>
<keyword evidence="10 16" id="KW-0479">Metal-binding</keyword>
<evidence type="ECO:0000256" key="1">
    <source>
        <dbReference type="ARBA" id="ARBA00001946"/>
    </source>
</evidence>
<keyword evidence="8 16" id="KW-0328">Glycosyltransferase</keyword>
<keyword evidence="7 16" id="KW-0963">Cytoplasm</keyword>
<dbReference type="GO" id="GO:0052657">
    <property type="term" value="F:guanine phosphoribosyltransferase activity"/>
    <property type="evidence" value="ECO:0007669"/>
    <property type="project" value="UniProtKB-ARBA"/>
</dbReference>
<evidence type="ECO:0000313" key="19">
    <source>
        <dbReference type="Proteomes" id="UP000198661"/>
    </source>
</evidence>
<dbReference type="Pfam" id="PF00156">
    <property type="entry name" value="Pribosyltran"/>
    <property type="match status" value="1"/>
</dbReference>
<evidence type="ECO:0000256" key="2">
    <source>
        <dbReference type="ARBA" id="ARBA00002049"/>
    </source>
</evidence>
<dbReference type="PANTHER" id="PTHR43340">
    <property type="entry name" value="HYPOXANTHINE-GUANINE PHOSPHORIBOSYLTRANSFERASE"/>
    <property type="match status" value="1"/>
</dbReference>
<protein>
    <recommendedName>
        <fullName evidence="16">Hypoxanthine phosphoribosyltransferase</fullName>
        <ecNumber evidence="16">2.4.2.8</ecNumber>
    </recommendedName>
</protein>
<dbReference type="GO" id="GO:0000166">
    <property type="term" value="F:nucleotide binding"/>
    <property type="evidence" value="ECO:0007669"/>
    <property type="project" value="UniProtKB-KW"/>
</dbReference>
<dbReference type="Proteomes" id="UP000198661">
    <property type="component" value="Unassembled WGS sequence"/>
</dbReference>
<evidence type="ECO:0000256" key="8">
    <source>
        <dbReference type="ARBA" id="ARBA00022676"/>
    </source>
</evidence>
<comment type="cofactor">
    <cofactor evidence="1 16">
        <name>Mg(2+)</name>
        <dbReference type="ChEBI" id="CHEBI:18420"/>
    </cofactor>
</comment>